<evidence type="ECO:0000256" key="6">
    <source>
        <dbReference type="ARBA" id="ARBA00023136"/>
    </source>
</evidence>
<organism evidence="10 11">
    <name type="scientific">Dorcoceras hygrometricum</name>
    <dbReference type="NCBI Taxonomy" id="472368"/>
    <lineage>
        <taxon>Eukaryota</taxon>
        <taxon>Viridiplantae</taxon>
        <taxon>Streptophyta</taxon>
        <taxon>Embryophyta</taxon>
        <taxon>Tracheophyta</taxon>
        <taxon>Spermatophyta</taxon>
        <taxon>Magnoliopsida</taxon>
        <taxon>eudicotyledons</taxon>
        <taxon>Gunneridae</taxon>
        <taxon>Pentapetalae</taxon>
        <taxon>asterids</taxon>
        <taxon>lamiids</taxon>
        <taxon>Lamiales</taxon>
        <taxon>Gesneriaceae</taxon>
        <taxon>Didymocarpoideae</taxon>
        <taxon>Trichosporeae</taxon>
        <taxon>Loxocarpinae</taxon>
        <taxon>Dorcoceras</taxon>
    </lineage>
</organism>
<dbReference type="OrthoDB" id="630188at2759"/>
<dbReference type="AlphaFoldDB" id="A0A2Z7AN66"/>
<evidence type="ECO:0000256" key="2">
    <source>
        <dbReference type="ARBA" id="ARBA00007727"/>
    </source>
</evidence>
<reference evidence="10 11" key="1">
    <citation type="journal article" date="2015" name="Proc. Natl. Acad. Sci. U.S.A.">
        <title>The resurrection genome of Boea hygrometrica: A blueprint for survival of dehydration.</title>
        <authorList>
            <person name="Xiao L."/>
            <person name="Yang G."/>
            <person name="Zhang L."/>
            <person name="Yang X."/>
            <person name="Zhao S."/>
            <person name="Ji Z."/>
            <person name="Zhou Q."/>
            <person name="Hu M."/>
            <person name="Wang Y."/>
            <person name="Chen M."/>
            <person name="Xu Y."/>
            <person name="Jin H."/>
            <person name="Xiao X."/>
            <person name="Hu G."/>
            <person name="Bao F."/>
            <person name="Hu Y."/>
            <person name="Wan P."/>
            <person name="Li L."/>
            <person name="Deng X."/>
            <person name="Kuang T."/>
            <person name="Xiang C."/>
            <person name="Zhu J.K."/>
            <person name="Oliver M.J."/>
            <person name="He Y."/>
        </authorList>
    </citation>
    <scope>NUCLEOTIDE SEQUENCE [LARGE SCALE GENOMIC DNA]</scope>
    <source>
        <strain evidence="11">cv. XS01</strain>
    </source>
</reference>
<feature type="domain" description="Trichome birefringence-like C-terminal" evidence="8">
    <location>
        <begin position="148"/>
        <end position="419"/>
    </location>
</feature>
<accession>A0A2Z7AN66</accession>
<dbReference type="GO" id="GO:0005794">
    <property type="term" value="C:Golgi apparatus"/>
    <property type="evidence" value="ECO:0007669"/>
    <property type="project" value="TreeGrafter"/>
</dbReference>
<comment type="similarity">
    <text evidence="2">Belongs to the PC-esterase family. TBL subfamily.</text>
</comment>
<dbReference type="InterPro" id="IPR026057">
    <property type="entry name" value="TBL_C"/>
</dbReference>
<dbReference type="Pfam" id="PF13839">
    <property type="entry name" value="PC-Esterase"/>
    <property type="match status" value="1"/>
</dbReference>
<dbReference type="PANTHER" id="PTHR32285:SF63">
    <property type="entry name" value="OS01G0880400 PROTEIN"/>
    <property type="match status" value="1"/>
</dbReference>
<dbReference type="GO" id="GO:0016413">
    <property type="term" value="F:O-acetyltransferase activity"/>
    <property type="evidence" value="ECO:0007669"/>
    <property type="project" value="InterPro"/>
</dbReference>
<evidence type="ECO:0000259" key="9">
    <source>
        <dbReference type="Pfam" id="PF14416"/>
    </source>
</evidence>
<dbReference type="PANTHER" id="PTHR32285">
    <property type="entry name" value="PROTEIN TRICHOME BIREFRINGENCE-LIKE 9-RELATED"/>
    <property type="match status" value="1"/>
</dbReference>
<evidence type="ECO:0000313" key="11">
    <source>
        <dbReference type="Proteomes" id="UP000250235"/>
    </source>
</evidence>
<keyword evidence="5 7" id="KW-1133">Transmembrane helix</keyword>
<evidence type="ECO:0000256" key="7">
    <source>
        <dbReference type="SAM" id="Phobius"/>
    </source>
</evidence>
<dbReference type="InterPro" id="IPR029962">
    <property type="entry name" value="TBL"/>
</dbReference>
<dbReference type="EMBL" id="KV013947">
    <property type="protein sequence ID" value="KZV23173.1"/>
    <property type="molecule type" value="Genomic_DNA"/>
</dbReference>
<keyword evidence="4" id="KW-0735">Signal-anchor</keyword>
<evidence type="ECO:0000259" key="8">
    <source>
        <dbReference type="Pfam" id="PF13839"/>
    </source>
</evidence>
<evidence type="ECO:0000256" key="1">
    <source>
        <dbReference type="ARBA" id="ARBA00004167"/>
    </source>
</evidence>
<keyword evidence="11" id="KW-1185">Reference proteome</keyword>
<evidence type="ECO:0000256" key="3">
    <source>
        <dbReference type="ARBA" id="ARBA00022692"/>
    </source>
</evidence>
<evidence type="ECO:0000256" key="4">
    <source>
        <dbReference type="ARBA" id="ARBA00022968"/>
    </source>
</evidence>
<dbReference type="InterPro" id="IPR025846">
    <property type="entry name" value="TBL_N"/>
</dbReference>
<dbReference type="Pfam" id="PF14416">
    <property type="entry name" value="PMR5N"/>
    <property type="match status" value="1"/>
</dbReference>
<feature type="transmembrane region" description="Helical" evidence="7">
    <location>
        <begin position="45"/>
        <end position="67"/>
    </location>
</feature>
<dbReference type="Proteomes" id="UP000250235">
    <property type="component" value="Unassembled WGS sequence"/>
</dbReference>
<keyword evidence="3 7" id="KW-0812">Transmembrane</keyword>
<proteinExistence type="inferred from homology"/>
<evidence type="ECO:0000256" key="5">
    <source>
        <dbReference type="ARBA" id="ARBA00022989"/>
    </source>
</evidence>
<protein>
    <submittedName>
        <fullName evidence="10">Uncharacterized protein</fullName>
    </submittedName>
</protein>
<sequence length="425" mass="48644">MLAMMGGLYLSMYSHSKPAFPQIVKFSKSLAGKYSKSWNFQSFTAFLMVGSLVCFLVVIGFSYFFMVPSSQTFVNNKDGNVENYGGKLSVFSSDVCDMFDGNWVVDESYPIYNASQCPFVEHGFDCLANGRKDRGYLKWRWMPKNCEIPRFDARIFLEMLKGKRIVFVGDSLSRTQWESMICMLMTGIEDNNSVFEINGNRISKQIRHLGVRFRPYNFTVEFYRSIFLVQPGPAPKHSPKRVKATLKLDQMDDISREWIDSDVLIFNSGHWWTPTKLFDMGWYFQIGGKMKLGLSIKNGFRAALTTWQSWIEDTVNTNRTQVFFRTYESTHWSHGARQKCEVTTRPSLEIMGKPRSWITDAIITAAKSSTVPVKLLHVTAMGASRSDAHIGTWSDNPSVPDCSHWCLPGVPDAWNELLFLYLLSN</sequence>
<keyword evidence="6 7" id="KW-0472">Membrane</keyword>
<name>A0A2Z7AN66_9LAMI</name>
<comment type="subcellular location">
    <subcellularLocation>
        <location evidence="1">Membrane</location>
        <topology evidence="1">Single-pass membrane protein</topology>
    </subcellularLocation>
</comment>
<gene>
    <name evidence="10" type="ORF">F511_05012</name>
</gene>
<feature type="domain" description="Trichome birefringence-like N-terminal" evidence="9">
    <location>
        <begin position="95"/>
        <end position="147"/>
    </location>
</feature>
<dbReference type="GO" id="GO:0016020">
    <property type="term" value="C:membrane"/>
    <property type="evidence" value="ECO:0007669"/>
    <property type="project" value="UniProtKB-SubCell"/>
</dbReference>
<evidence type="ECO:0000313" key="10">
    <source>
        <dbReference type="EMBL" id="KZV23173.1"/>
    </source>
</evidence>